<keyword evidence="1" id="KW-1133">Transmembrane helix</keyword>
<dbReference type="RefSeq" id="WP_036941501.1">
    <property type="nucleotide sequence ID" value="NZ_JQKC01000015.1"/>
</dbReference>
<protein>
    <submittedName>
        <fullName evidence="2">Uncharacterized protein</fullName>
    </submittedName>
</protein>
<evidence type="ECO:0000256" key="1">
    <source>
        <dbReference type="SAM" id="Phobius"/>
    </source>
</evidence>
<organism evidence="2 3">
    <name type="scientific">Pseudobacteroides cellulosolvens ATCC 35603 = DSM 2933</name>
    <dbReference type="NCBI Taxonomy" id="398512"/>
    <lineage>
        <taxon>Bacteria</taxon>
        <taxon>Bacillati</taxon>
        <taxon>Bacillota</taxon>
        <taxon>Clostridia</taxon>
        <taxon>Eubacteriales</taxon>
        <taxon>Oscillospiraceae</taxon>
        <taxon>Pseudobacteroides</taxon>
    </lineage>
</organism>
<dbReference type="Proteomes" id="UP000036923">
    <property type="component" value="Unassembled WGS sequence"/>
</dbReference>
<evidence type="ECO:0000313" key="2">
    <source>
        <dbReference type="EMBL" id="KNY26342.1"/>
    </source>
</evidence>
<proteinExistence type="predicted"/>
<accession>A0A0L6JLR7</accession>
<gene>
    <name evidence="2" type="ORF">Bccel_1604</name>
</gene>
<reference evidence="3" key="1">
    <citation type="submission" date="2015-07" db="EMBL/GenBank/DDBJ databases">
        <title>Near-Complete Genome Sequence of the Cellulolytic Bacterium Bacteroides (Pseudobacteroides) cellulosolvens ATCC 35603.</title>
        <authorList>
            <person name="Dassa B."/>
            <person name="Utturkar S.M."/>
            <person name="Klingeman D.M."/>
            <person name="Hurt R.A."/>
            <person name="Keller M."/>
            <person name="Xu J."/>
            <person name="Reddy Y.H.K."/>
            <person name="Borovok I."/>
            <person name="Grinberg I.R."/>
            <person name="Lamed R."/>
            <person name="Zhivin O."/>
            <person name="Bayer E.A."/>
            <person name="Brown S.D."/>
        </authorList>
    </citation>
    <scope>NUCLEOTIDE SEQUENCE [LARGE SCALE GENOMIC DNA]</scope>
    <source>
        <strain evidence="3">DSM 2933</strain>
    </source>
</reference>
<comment type="caution">
    <text evidence="2">The sequence shown here is derived from an EMBL/GenBank/DDBJ whole genome shotgun (WGS) entry which is preliminary data.</text>
</comment>
<feature type="transmembrane region" description="Helical" evidence="1">
    <location>
        <begin position="130"/>
        <end position="151"/>
    </location>
</feature>
<dbReference type="STRING" id="398512.Bccel_1604"/>
<feature type="transmembrane region" description="Helical" evidence="1">
    <location>
        <begin position="62"/>
        <end position="88"/>
    </location>
</feature>
<dbReference type="EMBL" id="LGTC01000001">
    <property type="protein sequence ID" value="KNY26342.1"/>
    <property type="molecule type" value="Genomic_DNA"/>
</dbReference>
<keyword evidence="1" id="KW-0472">Membrane</keyword>
<keyword evidence="3" id="KW-1185">Reference proteome</keyword>
<name>A0A0L6JLR7_9FIRM</name>
<sequence length="211" mass="25501">MRIKLKYCRYCLNYVIKHETWHKHINKIRLENIEKIKEIKEDGLSELLEEYKLRLESDYMKIFLPIITFITNIMFSIMFSAAAVYWGFKNSLINSYWSKTFDKPDFNKPEFKSELIGISQNTLNQTFLDILLTGVYFLIIALFIFVLITMYSNRCITAKNYLYKYFIAYLNDEIQLRKQINVIEPEKEIIKDYIEEAVQMNRNRKHKKVKR</sequence>
<dbReference type="AlphaFoldDB" id="A0A0L6JLR7"/>
<evidence type="ECO:0000313" key="3">
    <source>
        <dbReference type="Proteomes" id="UP000036923"/>
    </source>
</evidence>
<keyword evidence="1" id="KW-0812">Transmembrane</keyword>